<dbReference type="GeneID" id="5004831"/>
<feature type="non-terminal residue" evidence="3">
    <location>
        <position position="1"/>
    </location>
</feature>
<protein>
    <recommendedName>
        <fullName evidence="2">AB hydrolase-1 domain-containing protein</fullName>
    </recommendedName>
</protein>
<dbReference type="Proteomes" id="UP000001568">
    <property type="component" value="Chromosome 12"/>
</dbReference>
<proteinExistence type="predicted"/>
<dbReference type="InterPro" id="IPR029058">
    <property type="entry name" value="AB_hydrolase_fold"/>
</dbReference>
<dbReference type="STRING" id="436017.A4S5E4"/>
<dbReference type="GO" id="GO:0052689">
    <property type="term" value="F:carboxylic ester hydrolase activity"/>
    <property type="evidence" value="ECO:0007669"/>
    <property type="project" value="TreeGrafter"/>
</dbReference>
<accession>A4S5E4</accession>
<keyword evidence="4" id="KW-1185">Reference proteome</keyword>
<organism evidence="3 4">
    <name type="scientific">Ostreococcus lucimarinus (strain CCE9901)</name>
    <dbReference type="NCBI Taxonomy" id="436017"/>
    <lineage>
        <taxon>Eukaryota</taxon>
        <taxon>Viridiplantae</taxon>
        <taxon>Chlorophyta</taxon>
        <taxon>Mamiellophyceae</taxon>
        <taxon>Mamiellales</taxon>
        <taxon>Bathycoccaceae</taxon>
        <taxon>Ostreococcus</taxon>
    </lineage>
</organism>
<dbReference type="SUPFAM" id="SSF53474">
    <property type="entry name" value="alpha/beta-Hydrolases"/>
    <property type="match status" value="1"/>
</dbReference>
<feature type="domain" description="AB hydrolase-1" evidence="2">
    <location>
        <begin position="25"/>
        <end position="270"/>
    </location>
</feature>
<dbReference type="GO" id="GO:0055088">
    <property type="term" value="P:lipid homeostasis"/>
    <property type="evidence" value="ECO:0007669"/>
    <property type="project" value="TreeGrafter"/>
</dbReference>
<dbReference type="HOGENOM" id="CLU_051715_0_1_1"/>
<dbReference type="GO" id="GO:0006654">
    <property type="term" value="P:phosphatidic acid biosynthetic process"/>
    <property type="evidence" value="ECO:0007669"/>
    <property type="project" value="TreeGrafter"/>
</dbReference>
<dbReference type="OrthoDB" id="8119704at2759"/>
<dbReference type="OMA" id="WAFAEHW"/>
<dbReference type="AlphaFoldDB" id="A4S5E4"/>
<gene>
    <name evidence="3" type="ORF">OSTLU_5097</name>
</gene>
<feature type="region of interest" description="Disordered" evidence="1">
    <location>
        <begin position="1"/>
        <end position="21"/>
    </location>
</feature>
<evidence type="ECO:0000256" key="1">
    <source>
        <dbReference type="SAM" id="MobiDB-lite"/>
    </source>
</evidence>
<name>A4S5E4_OSTLU</name>
<dbReference type="Gene3D" id="3.40.50.1820">
    <property type="entry name" value="alpha/beta hydrolase"/>
    <property type="match status" value="1"/>
</dbReference>
<dbReference type="EMBL" id="CP000592">
    <property type="protein sequence ID" value="ABO99055.1"/>
    <property type="molecule type" value="Genomic_DNA"/>
</dbReference>
<dbReference type="InterPro" id="IPR000073">
    <property type="entry name" value="AB_hydrolase_1"/>
</dbReference>
<dbReference type="eggNOG" id="ENOG502QTPE">
    <property type="taxonomic scope" value="Eukaryota"/>
</dbReference>
<evidence type="ECO:0000313" key="3">
    <source>
        <dbReference type="EMBL" id="ABO99055.1"/>
    </source>
</evidence>
<dbReference type="KEGG" id="olu:OSTLU_5097"/>
<dbReference type="PANTHER" id="PTHR42886">
    <property type="entry name" value="RE40534P-RELATED"/>
    <property type="match status" value="1"/>
</dbReference>
<reference evidence="3 4" key="1">
    <citation type="journal article" date="2007" name="Proc. Natl. Acad. Sci. U.S.A.">
        <title>The tiny eukaryote Ostreococcus provides genomic insights into the paradox of plankton speciation.</title>
        <authorList>
            <person name="Palenik B."/>
            <person name="Grimwood J."/>
            <person name="Aerts A."/>
            <person name="Rouze P."/>
            <person name="Salamov A."/>
            <person name="Putnam N."/>
            <person name="Dupont C."/>
            <person name="Jorgensen R."/>
            <person name="Derelle E."/>
            <person name="Rombauts S."/>
            <person name="Zhou K."/>
            <person name="Otillar R."/>
            <person name="Merchant S.S."/>
            <person name="Podell S."/>
            <person name="Gaasterland T."/>
            <person name="Napoli C."/>
            <person name="Gendler K."/>
            <person name="Manuell A."/>
            <person name="Tai V."/>
            <person name="Vallon O."/>
            <person name="Piganeau G."/>
            <person name="Jancek S."/>
            <person name="Heijde M."/>
            <person name="Jabbari K."/>
            <person name="Bowler C."/>
            <person name="Lohr M."/>
            <person name="Robbens S."/>
            <person name="Werner G."/>
            <person name="Dubchak I."/>
            <person name="Pazour G.J."/>
            <person name="Ren Q."/>
            <person name="Paulsen I."/>
            <person name="Delwiche C."/>
            <person name="Schmutz J."/>
            <person name="Rokhsar D."/>
            <person name="Van de Peer Y."/>
            <person name="Moreau H."/>
            <person name="Grigoriev I.V."/>
        </authorList>
    </citation>
    <scope>NUCLEOTIDE SEQUENCE [LARGE SCALE GENOMIC DNA]</scope>
    <source>
        <strain evidence="3 4">CCE9901</strain>
    </source>
</reference>
<evidence type="ECO:0000313" key="4">
    <source>
        <dbReference type="Proteomes" id="UP000001568"/>
    </source>
</evidence>
<dbReference type="GO" id="GO:0042171">
    <property type="term" value="F:lysophosphatidic acid acyltransferase activity"/>
    <property type="evidence" value="ECO:0007669"/>
    <property type="project" value="TreeGrafter"/>
</dbReference>
<feature type="compositionally biased region" description="Low complexity" evidence="1">
    <location>
        <begin position="11"/>
        <end position="21"/>
    </location>
</feature>
<dbReference type="PANTHER" id="PTHR42886:SF42">
    <property type="entry name" value="ALPHA_BETA-HYDROLASES SUPERFAMILY PROTEIN"/>
    <property type="match status" value="1"/>
</dbReference>
<feature type="non-terminal residue" evidence="3">
    <location>
        <position position="282"/>
    </location>
</feature>
<sequence length="282" mass="30063">GVELEVARASPTTTAPTPTTAPAPLVFVHGSYHAAWCYEEHFAGYFNARGRETTSVSLRGHGASGTTPGAATAGTLASHARDVGEVVRSARGDEDEGPAPVVFGHSFGGLVAQKMVADGDVEVSGLGLLASVPPSGNGEMVKRFLKRDLWTSLKITYAFITKAFGTNPRLCRECFFSPSLSDEDVARFAAKINASSELRMLDLKALKEELPVQKPAAGSRNADVPVLVLGGALDFVVDREGLEETASWFAPRAELVVEPSLAHDVMLDADWEIAAARIERWL</sequence>
<dbReference type="ESTHER" id="ostlu-a4s5e4">
    <property type="family name" value="6_AlphaBeta_hydrolase"/>
</dbReference>
<dbReference type="Gramene" id="ABO99055">
    <property type="protein sequence ID" value="ABO99055"/>
    <property type="gene ID" value="OSTLU_5097"/>
</dbReference>
<dbReference type="Pfam" id="PF12697">
    <property type="entry name" value="Abhydrolase_6"/>
    <property type="match status" value="1"/>
</dbReference>
<evidence type="ECO:0000259" key="2">
    <source>
        <dbReference type="Pfam" id="PF12697"/>
    </source>
</evidence>
<dbReference type="RefSeq" id="XP_001420762.1">
    <property type="nucleotide sequence ID" value="XM_001420725.1"/>
</dbReference>